<dbReference type="InterPro" id="IPR024618">
    <property type="entry name" value="DUF3857"/>
</dbReference>
<reference evidence="2 3" key="1">
    <citation type="journal article" date="2006" name="Int. J. Syst. Evol. Microbiol.">
        <title>Myroides pelagicus sp. nov., isolated from seawater in Thailand.</title>
        <authorList>
            <person name="Yoon J."/>
            <person name="Maneerat S."/>
            <person name="Kawai F."/>
            <person name="Yokota A."/>
        </authorList>
    </citation>
    <scope>NUCLEOTIDE SEQUENCE [LARGE SCALE GENOMIC DNA]</scope>
    <source>
        <strain evidence="2 3">SM1T</strain>
    </source>
</reference>
<dbReference type="EMBL" id="WMJY01000007">
    <property type="protein sequence ID" value="MTH29211.1"/>
    <property type="molecule type" value="Genomic_DNA"/>
</dbReference>
<dbReference type="OrthoDB" id="1153981at2"/>
<gene>
    <name evidence="2" type="ORF">GJV77_04650</name>
</gene>
<dbReference type="Gene3D" id="2.60.40.3140">
    <property type="match status" value="1"/>
</dbReference>
<name>A0A7K1GK24_9FLAO</name>
<dbReference type="AlphaFoldDB" id="A0A7K1GK24"/>
<keyword evidence="3" id="KW-1185">Reference proteome</keyword>
<sequence length="655" mass="75218">MYDRKNRDMIKRILLVVTVACTSIVYGQEYDFKNVGFQEVSDQHIKQLDNRDGLLLFDQRNELQLDLASGEMIQYNMLHYQQYIATDSTAASFKKILLRNTKDLGTLKQMFRVVDPQGVAYIYPNDSIKEVTNPHTGETLMYFDVSGVKKGSVVELLTQWKEPSVIDGQDIMLQMELPIVESRYELIYPEDVALNIKSYNGVPPGEEQELEGKTKMVFKADNVTPIPLNEEYAVPYKSVRFLRYKVDGIFGGVEKNMFTAKLFADELVMQIRKPLSNKEVEAVQAFADKIEKNMSPLLTVRNIEYKIKGAVQVGHTIASQPLGQALEEHSANMLDIVRLYEATFDYFGIRYDLVLTTKGDELKYDAKFPTRLNYNDVLFYFPSLDAYLAPFSFDSLIPLSDMSYHNNEGLFVVTKQYAGMETTAYENKKVVLNTFYTKDNFTCFVDLQDLNKVNVQTKHSVMGERGIDFQKYFVFLSASKHKELEQFIAEAYSAGATDYKIKVNNIRYEDYGIQPFVFDLDYNGNFLVDYQGDVAYVSIGKVIGNQVKLEDKKPRVLPIELTTAVDYSREIKVKLPKGYKVENLSDLKMKEKLVVDGKQVGLFESSYTLKAGELTIDCKEVYDFYSIDKKYWEDYKRVINAASDFSLIKLKLVKK</sequence>
<dbReference type="Gene3D" id="2.60.120.1130">
    <property type="match status" value="1"/>
</dbReference>
<evidence type="ECO:0000313" key="3">
    <source>
        <dbReference type="Proteomes" id="UP000488936"/>
    </source>
</evidence>
<protein>
    <submittedName>
        <fullName evidence="2">DUF3857 domain-containing protein</fullName>
    </submittedName>
</protein>
<dbReference type="Proteomes" id="UP000488936">
    <property type="component" value="Unassembled WGS sequence"/>
</dbReference>
<organism evidence="2 3">
    <name type="scientific">Myroides pelagicus</name>
    <dbReference type="NCBI Taxonomy" id="270914"/>
    <lineage>
        <taxon>Bacteria</taxon>
        <taxon>Pseudomonadati</taxon>
        <taxon>Bacteroidota</taxon>
        <taxon>Flavobacteriia</taxon>
        <taxon>Flavobacteriales</taxon>
        <taxon>Flavobacteriaceae</taxon>
        <taxon>Myroides</taxon>
    </lineage>
</organism>
<dbReference type="Pfam" id="PF12969">
    <property type="entry name" value="DUF3857"/>
    <property type="match status" value="1"/>
</dbReference>
<comment type="caution">
    <text evidence="2">The sequence shown here is derived from an EMBL/GenBank/DDBJ whole genome shotgun (WGS) entry which is preliminary data.</text>
</comment>
<evidence type="ECO:0000313" key="2">
    <source>
        <dbReference type="EMBL" id="MTH29211.1"/>
    </source>
</evidence>
<feature type="domain" description="DUF3857" evidence="1">
    <location>
        <begin position="112"/>
        <end position="226"/>
    </location>
</feature>
<proteinExistence type="predicted"/>
<accession>A0A7K1GK24</accession>
<evidence type="ECO:0000259" key="1">
    <source>
        <dbReference type="Pfam" id="PF12969"/>
    </source>
</evidence>